<comment type="caution">
    <text evidence="4">The sequence shown here is derived from an EMBL/GenBank/DDBJ whole genome shotgun (WGS) entry which is preliminary data.</text>
</comment>
<dbReference type="InterPro" id="IPR000620">
    <property type="entry name" value="EamA_dom"/>
</dbReference>
<evidence type="ECO:0000256" key="2">
    <source>
        <dbReference type="SAM" id="Phobius"/>
    </source>
</evidence>
<dbReference type="EMBL" id="RBPT01000433">
    <property type="protein sequence ID" value="RMO38474.1"/>
    <property type="molecule type" value="Genomic_DNA"/>
</dbReference>
<dbReference type="AlphaFoldDB" id="A0A3M3UYZ9"/>
<feature type="transmembrane region" description="Helical" evidence="2">
    <location>
        <begin position="164"/>
        <end position="183"/>
    </location>
</feature>
<feature type="transmembrane region" description="Helical" evidence="2">
    <location>
        <begin position="72"/>
        <end position="93"/>
    </location>
</feature>
<evidence type="ECO:0000256" key="1">
    <source>
        <dbReference type="SAM" id="MobiDB-lite"/>
    </source>
</evidence>
<dbReference type="Pfam" id="PF00892">
    <property type="entry name" value="EamA"/>
    <property type="match status" value="1"/>
</dbReference>
<feature type="transmembrane region" description="Helical" evidence="2">
    <location>
        <begin position="320"/>
        <end position="338"/>
    </location>
</feature>
<organism evidence="4 7">
    <name type="scientific">Pseudomonas savastanoi pv. glycinea</name>
    <name type="common">Pseudomonas syringae pv. glycinea</name>
    <dbReference type="NCBI Taxonomy" id="318"/>
    <lineage>
        <taxon>Bacteria</taxon>
        <taxon>Pseudomonadati</taxon>
        <taxon>Pseudomonadota</taxon>
        <taxon>Gammaproteobacteria</taxon>
        <taxon>Pseudomonadales</taxon>
        <taxon>Pseudomonadaceae</taxon>
        <taxon>Pseudomonas</taxon>
    </lineage>
</organism>
<feature type="compositionally biased region" description="Basic residues" evidence="1">
    <location>
        <begin position="1"/>
        <end position="14"/>
    </location>
</feature>
<gene>
    <name evidence="4" type="ORF">ALQ41_04288</name>
    <name evidence="5" type="ORF">ALQ42_04527</name>
</gene>
<feature type="transmembrane region" description="Helical" evidence="2">
    <location>
        <begin position="225"/>
        <end position="250"/>
    </location>
</feature>
<feature type="region of interest" description="Disordered" evidence="1">
    <location>
        <begin position="1"/>
        <end position="22"/>
    </location>
</feature>
<dbReference type="Proteomes" id="UP000280599">
    <property type="component" value="Unassembled WGS sequence"/>
</dbReference>
<evidence type="ECO:0000313" key="4">
    <source>
        <dbReference type="EMBL" id="RMO38474.1"/>
    </source>
</evidence>
<evidence type="ECO:0000313" key="7">
    <source>
        <dbReference type="Proteomes" id="UP000280599"/>
    </source>
</evidence>
<feature type="transmembrane region" description="Helical" evidence="2">
    <location>
        <begin position="131"/>
        <end position="152"/>
    </location>
</feature>
<feature type="transmembrane region" description="Helical" evidence="2">
    <location>
        <begin position="291"/>
        <end position="314"/>
    </location>
</feature>
<feature type="domain" description="EamA" evidence="3">
    <location>
        <begin position="45"/>
        <end position="179"/>
    </location>
</feature>
<protein>
    <recommendedName>
        <fullName evidence="3">EamA domain-containing protein</fullName>
    </recommendedName>
</protein>
<keyword evidence="2" id="KW-1133">Transmembrane helix</keyword>
<evidence type="ECO:0000313" key="5">
    <source>
        <dbReference type="EMBL" id="RMO39914.1"/>
    </source>
</evidence>
<accession>A0A3M3UYZ9</accession>
<feature type="transmembrane region" description="Helical" evidence="2">
    <location>
        <begin position="262"/>
        <end position="284"/>
    </location>
</feature>
<dbReference type="SUPFAM" id="SSF103481">
    <property type="entry name" value="Multidrug resistance efflux transporter EmrE"/>
    <property type="match status" value="1"/>
</dbReference>
<reference evidence="6 7" key="1">
    <citation type="submission" date="2018-08" db="EMBL/GenBank/DDBJ databases">
        <title>Recombination of ecologically and evolutionarily significant loci maintains genetic cohesion in the Pseudomonas syringae species complex.</title>
        <authorList>
            <person name="Dillon M."/>
            <person name="Thakur S."/>
            <person name="Almeida R.N.D."/>
            <person name="Weir B.S."/>
            <person name="Guttman D.S."/>
        </authorList>
    </citation>
    <scope>NUCLEOTIDE SEQUENCE [LARGE SCALE GENOMIC DNA]</scope>
    <source>
        <strain evidence="5 6">ICMP 6372</strain>
        <strain evidence="4 7">ICMP 867</strain>
    </source>
</reference>
<feature type="transmembrane region" description="Helical" evidence="2">
    <location>
        <begin position="105"/>
        <end position="125"/>
    </location>
</feature>
<sequence length="356" mass="38215">MVKRKNSPGKKFRSYRQDPPGPTLQTSCFRRWSAGEMFADRSLPKGIVYGVCAGLCWGVIFLGPQLTPGLSGVQFAVIRFLGYGAISAALLMLRWRRVCASLTLADWKSLFWLSLIGNLIYYSLVGTGVQLVGIATTSLIVGLIPVLVTLAGRHDANAVSLRKLFPSLCCAVGGVVLISWHALINDQRPDTAANIVGILCASGALLTWSWFAVSNARRLVQVTNVSAHDWALLMGVMTGAQSLLLAAPVLGSQVGTYGISEWLHFLVVAGGVALLSSVVGGACWNQASRLLSLALSGQVLVIETLAALVFGFLWERRLPDGYELAAIALLVSGVVWCLNCHRTPLHSPAVQLKHRP</sequence>
<dbReference type="InterPro" id="IPR037185">
    <property type="entry name" value="EmrE-like"/>
</dbReference>
<evidence type="ECO:0000259" key="3">
    <source>
        <dbReference type="Pfam" id="PF00892"/>
    </source>
</evidence>
<keyword evidence="2" id="KW-0812">Transmembrane</keyword>
<dbReference type="GO" id="GO:0016020">
    <property type="term" value="C:membrane"/>
    <property type="evidence" value="ECO:0007669"/>
    <property type="project" value="InterPro"/>
</dbReference>
<dbReference type="Proteomes" id="UP000273536">
    <property type="component" value="Unassembled WGS sequence"/>
</dbReference>
<dbReference type="EMBL" id="RBPS01000065">
    <property type="protein sequence ID" value="RMO39914.1"/>
    <property type="molecule type" value="Genomic_DNA"/>
</dbReference>
<name>A0A3M3UYZ9_PSESG</name>
<feature type="transmembrane region" description="Helical" evidence="2">
    <location>
        <begin position="47"/>
        <end position="66"/>
    </location>
</feature>
<keyword evidence="2" id="KW-0472">Membrane</keyword>
<feature type="transmembrane region" description="Helical" evidence="2">
    <location>
        <begin position="195"/>
        <end position="213"/>
    </location>
</feature>
<proteinExistence type="predicted"/>
<evidence type="ECO:0000313" key="6">
    <source>
        <dbReference type="Proteomes" id="UP000273536"/>
    </source>
</evidence>